<dbReference type="EMBL" id="JANCMW010000024">
    <property type="protein sequence ID" value="MDF0752736.1"/>
    <property type="molecule type" value="Genomic_DNA"/>
</dbReference>
<evidence type="ECO:0000313" key="2">
    <source>
        <dbReference type="EMBL" id="MDF0752736.1"/>
    </source>
</evidence>
<reference evidence="2" key="1">
    <citation type="submission" date="2022-07" db="EMBL/GenBank/DDBJ databases">
        <title>Marinobacter iranensis a new bacterium isolate from a hipersaline lake in Iran.</title>
        <authorList>
            <person name="Mohammad A.M.A."/>
            <person name="Cristina S.-P."/>
            <person name="Antonio V."/>
        </authorList>
    </citation>
    <scope>NUCLEOTIDE SEQUENCE</scope>
    <source>
        <strain evidence="2">71-i</strain>
    </source>
</reference>
<dbReference type="RefSeq" id="WP_275710348.1">
    <property type="nucleotide sequence ID" value="NZ_JANCMW010000024.1"/>
</dbReference>
<feature type="transmembrane region" description="Helical" evidence="1">
    <location>
        <begin position="40"/>
        <end position="60"/>
    </location>
</feature>
<keyword evidence="3" id="KW-1185">Reference proteome</keyword>
<accession>A0ABT5YGA5</accession>
<name>A0ABT5YGA5_9GAMM</name>
<keyword evidence="1" id="KW-0472">Membrane</keyword>
<protein>
    <submittedName>
        <fullName evidence="2">Uncharacterized protein</fullName>
    </submittedName>
</protein>
<evidence type="ECO:0000256" key="1">
    <source>
        <dbReference type="SAM" id="Phobius"/>
    </source>
</evidence>
<comment type="caution">
    <text evidence="2">The sequence shown here is derived from an EMBL/GenBank/DDBJ whole genome shotgun (WGS) entry which is preliminary data.</text>
</comment>
<gene>
    <name evidence="2" type="ORF">NLU14_21130</name>
</gene>
<feature type="transmembrane region" description="Helical" evidence="1">
    <location>
        <begin position="72"/>
        <end position="92"/>
    </location>
</feature>
<feature type="transmembrane region" description="Helical" evidence="1">
    <location>
        <begin position="12"/>
        <end position="34"/>
    </location>
</feature>
<keyword evidence="1" id="KW-0812">Transmembrane</keyword>
<dbReference type="Proteomes" id="UP001143391">
    <property type="component" value="Unassembled WGS sequence"/>
</dbReference>
<evidence type="ECO:0000313" key="3">
    <source>
        <dbReference type="Proteomes" id="UP001143391"/>
    </source>
</evidence>
<proteinExistence type="predicted"/>
<sequence>MNAVILRKASYPSALLLITAVQAWIFYIFSRFIFAGEGVGVYAGILYLIALVVSALLWAASYYYQRGRAKAVVFWVIALAMMPIILIQPVWWSAPVIGN</sequence>
<keyword evidence="1" id="KW-1133">Transmembrane helix</keyword>
<organism evidence="2 3">
    <name type="scientific">Marinobacter iranensis</name>
    <dbReference type="NCBI Taxonomy" id="2962607"/>
    <lineage>
        <taxon>Bacteria</taxon>
        <taxon>Pseudomonadati</taxon>
        <taxon>Pseudomonadota</taxon>
        <taxon>Gammaproteobacteria</taxon>
        <taxon>Pseudomonadales</taxon>
        <taxon>Marinobacteraceae</taxon>
        <taxon>Marinobacter</taxon>
    </lineage>
</organism>